<dbReference type="Pfam" id="PF14285">
    <property type="entry name" value="DUF4367"/>
    <property type="match status" value="1"/>
</dbReference>
<evidence type="ECO:0000259" key="1">
    <source>
        <dbReference type="Pfam" id="PF14285"/>
    </source>
</evidence>
<proteinExistence type="predicted"/>
<dbReference type="EMBL" id="QEVW01000005">
    <property type="protein sequence ID" value="RAW16851.1"/>
    <property type="molecule type" value="Genomic_DNA"/>
</dbReference>
<protein>
    <recommendedName>
        <fullName evidence="1">DUF4367 domain-containing protein</fullName>
    </recommendedName>
</protein>
<sequence>MNETSIVLSGMTKFLAKNTLKRGVEGMDIKNKSGDVIGKIQFQTSEDEGMVHQIIMDLKPGDGKGIYISNAEDNKFSQQTSYAARDWEGDFGALREKLHPWQPRFPTCSVVQDIKVFHGFDNLSDQEINEMIEESERTGSNVVIRDLKPNHVITGINITYQSDRGVFMLHVFGTTKSRINVPDTESFKIEKLDVCGHEAYYISNAENRQLIWIEEDAGGKALQYEIVGSDMSQEWVLNIAESMIE</sequence>
<accession>A0A329QXB3</accession>
<evidence type="ECO:0000313" key="3">
    <source>
        <dbReference type="Proteomes" id="UP000250642"/>
    </source>
</evidence>
<gene>
    <name evidence="2" type="ORF">DC345_07040</name>
</gene>
<feature type="domain" description="DUF4367" evidence="1">
    <location>
        <begin position="158"/>
        <end position="243"/>
    </location>
</feature>
<dbReference type="Proteomes" id="UP000250642">
    <property type="component" value="Unassembled WGS sequence"/>
</dbReference>
<comment type="caution">
    <text evidence="2">The sequence shown here is derived from an EMBL/GenBank/DDBJ whole genome shotgun (WGS) entry which is preliminary data.</text>
</comment>
<name>A0A329QXB3_9BACL</name>
<organism evidence="2 3">
    <name type="scientific">Paenibacillus taichungensis</name>
    <dbReference type="NCBI Taxonomy" id="484184"/>
    <lineage>
        <taxon>Bacteria</taxon>
        <taxon>Bacillati</taxon>
        <taxon>Bacillota</taxon>
        <taxon>Bacilli</taxon>
        <taxon>Bacillales</taxon>
        <taxon>Paenibacillaceae</taxon>
        <taxon>Paenibacillus</taxon>
    </lineage>
</organism>
<evidence type="ECO:0000313" key="2">
    <source>
        <dbReference type="EMBL" id="RAW16851.1"/>
    </source>
</evidence>
<reference evidence="2 3" key="1">
    <citation type="submission" date="2018-04" db="EMBL/GenBank/DDBJ databases">
        <title>Paenibacillus taichungensis Genome sequencing and assembly.</title>
        <authorList>
            <person name="Xu J."/>
            <person name="Rensing C."/>
            <person name="Mazhar H.S."/>
        </authorList>
    </citation>
    <scope>NUCLEOTIDE SEQUENCE [LARGE SCALE GENOMIC DNA]</scope>
    <source>
        <strain evidence="2 3">NC1</strain>
    </source>
</reference>
<dbReference type="AlphaFoldDB" id="A0A329QXB3"/>
<dbReference type="InterPro" id="IPR025377">
    <property type="entry name" value="DUF4367"/>
</dbReference>